<protein>
    <submittedName>
        <fullName evidence="2">OBG-type G domain-containing protein</fullName>
    </submittedName>
</protein>
<proteinExistence type="predicted"/>
<sequence length="210" mass="22005">MRWCRLRKHLNPIQRAAAVAHEDVLGTSRSGPYTQEEESDEVSLGGAGPAVALLPDPFAPRAPPPAILGLPAAVTATPVLELELGQGSQGWAQEEESDEVSLGGAGPAVALLPDPFAPRAPPPAILGLPAAVTATPVLELELGQGSQGWGAARKKRRVGVLQSVPQVAPTNEHLASALKRASRVVASATIKNEAEKERHRAARQMDTLMK</sequence>
<feature type="region of interest" description="Disordered" evidence="1">
    <location>
        <begin position="25"/>
        <end position="48"/>
    </location>
</feature>
<keyword evidence="3" id="KW-1185">Reference proteome</keyword>
<gene>
    <name evidence="2" type="ORF">HaLaN_11431</name>
</gene>
<reference evidence="2 3" key="1">
    <citation type="submission" date="2020-02" db="EMBL/GenBank/DDBJ databases">
        <title>Draft genome sequence of Haematococcus lacustris strain NIES-144.</title>
        <authorList>
            <person name="Morimoto D."/>
            <person name="Nakagawa S."/>
            <person name="Yoshida T."/>
            <person name="Sawayama S."/>
        </authorList>
    </citation>
    <scope>NUCLEOTIDE SEQUENCE [LARGE SCALE GENOMIC DNA]</scope>
    <source>
        <strain evidence="2 3">NIES-144</strain>
    </source>
</reference>
<evidence type="ECO:0000313" key="2">
    <source>
        <dbReference type="EMBL" id="GFH15237.1"/>
    </source>
</evidence>
<name>A0A699YY82_HAELA</name>
<dbReference type="Proteomes" id="UP000485058">
    <property type="component" value="Unassembled WGS sequence"/>
</dbReference>
<evidence type="ECO:0000313" key="3">
    <source>
        <dbReference type="Proteomes" id="UP000485058"/>
    </source>
</evidence>
<dbReference type="AlphaFoldDB" id="A0A699YY82"/>
<feature type="region of interest" description="Disordered" evidence="1">
    <location>
        <begin position="190"/>
        <end position="210"/>
    </location>
</feature>
<organism evidence="2 3">
    <name type="scientific">Haematococcus lacustris</name>
    <name type="common">Green alga</name>
    <name type="synonym">Haematococcus pluvialis</name>
    <dbReference type="NCBI Taxonomy" id="44745"/>
    <lineage>
        <taxon>Eukaryota</taxon>
        <taxon>Viridiplantae</taxon>
        <taxon>Chlorophyta</taxon>
        <taxon>core chlorophytes</taxon>
        <taxon>Chlorophyceae</taxon>
        <taxon>CS clade</taxon>
        <taxon>Chlamydomonadales</taxon>
        <taxon>Haematococcaceae</taxon>
        <taxon>Haematococcus</taxon>
    </lineage>
</organism>
<comment type="caution">
    <text evidence="2">The sequence shown here is derived from an EMBL/GenBank/DDBJ whole genome shotgun (WGS) entry which is preliminary data.</text>
</comment>
<feature type="non-terminal residue" evidence="2">
    <location>
        <position position="210"/>
    </location>
</feature>
<accession>A0A699YY82</accession>
<dbReference type="EMBL" id="BLLF01000823">
    <property type="protein sequence ID" value="GFH15237.1"/>
    <property type="molecule type" value="Genomic_DNA"/>
</dbReference>
<evidence type="ECO:0000256" key="1">
    <source>
        <dbReference type="SAM" id="MobiDB-lite"/>
    </source>
</evidence>